<sequence length="400" mass="46730">MKALKEHFFYWSLTLVLITLPFPKYSLNSIAIILCFTSWLFCVPFNEKIYYLKKRRYLFFLLSSFFWLSLIGLLYTSNMEEGLKNVKQNLPFLIFPLVFSSIKLEEKNSSIILKYFSFSVLIAAFFALSKALFFKINNIGNYFFFDQLAIILDKHTTYFALFVIVTIIYFLYEATKLSWKKKMLILLLLAFSLLVLYMLSTRISVLGLIAVLLIYSFQFQTNKKSPIRSIILMLTCLSLLFVYLTPNFQKRFNSKSPDGIDISDMGSRVTHWKGVVNRIGNENVVFGSGTGDGHDGLYEEYLKLDFKTGYSYKYNAHNQYLEVILFFGFIGLLLFLFILYVILRKCIKKRDYVSFSVICVFMIFMITESILERHSGIVLFSFLISMIAVKNNKIIKRVFK</sequence>
<feature type="transmembrane region" description="Helical" evidence="5">
    <location>
        <begin position="352"/>
        <end position="371"/>
    </location>
</feature>
<dbReference type="KEGG" id="fek:C1H87_11990"/>
<organism evidence="7 8">
    <name type="scientific">Flavivirga eckloniae</name>
    <dbReference type="NCBI Taxonomy" id="1803846"/>
    <lineage>
        <taxon>Bacteria</taxon>
        <taxon>Pseudomonadati</taxon>
        <taxon>Bacteroidota</taxon>
        <taxon>Flavobacteriia</taxon>
        <taxon>Flavobacteriales</taxon>
        <taxon>Flavobacteriaceae</taxon>
        <taxon>Flavivirga</taxon>
    </lineage>
</organism>
<reference evidence="7 8" key="1">
    <citation type="submission" date="2018-01" db="EMBL/GenBank/DDBJ databases">
        <title>Complete genome sequence of Flavivirga eckloniae ECD14 isolated from seaweed Ecklonia cava.</title>
        <authorList>
            <person name="Lee J.H."/>
            <person name="Baik K.S."/>
            <person name="Seong C.N."/>
        </authorList>
    </citation>
    <scope>NUCLEOTIDE SEQUENCE [LARGE SCALE GENOMIC DNA]</scope>
    <source>
        <strain evidence="7 8">ECD14</strain>
    </source>
</reference>
<evidence type="ECO:0000256" key="4">
    <source>
        <dbReference type="ARBA" id="ARBA00023136"/>
    </source>
</evidence>
<feature type="transmembrane region" description="Helical" evidence="5">
    <location>
        <begin position="57"/>
        <end position="75"/>
    </location>
</feature>
<accession>A0A2K9PQS1</accession>
<keyword evidence="8" id="KW-1185">Reference proteome</keyword>
<keyword evidence="3 5" id="KW-1133">Transmembrane helix</keyword>
<dbReference type="Proteomes" id="UP000235826">
    <property type="component" value="Chromosome"/>
</dbReference>
<proteinExistence type="predicted"/>
<dbReference type="EMBL" id="CP025791">
    <property type="protein sequence ID" value="AUP79389.1"/>
    <property type="molecule type" value="Genomic_DNA"/>
</dbReference>
<evidence type="ECO:0000259" key="6">
    <source>
        <dbReference type="Pfam" id="PF04932"/>
    </source>
</evidence>
<keyword evidence="2 5" id="KW-0812">Transmembrane</keyword>
<feature type="transmembrane region" description="Helical" evidence="5">
    <location>
        <begin position="7"/>
        <end position="23"/>
    </location>
</feature>
<dbReference type="Pfam" id="PF04932">
    <property type="entry name" value="Wzy_C"/>
    <property type="match status" value="1"/>
</dbReference>
<evidence type="ECO:0000313" key="8">
    <source>
        <dbReference type="Proteomes" id="UP000235826"/>
    </source>
</evidence>
<dbReference type="AlphaFoldDB" id="A0A2K9PQS1"/>
<feature type="transmembrane region" description="Helical" evidence="5">
    <location>
        <begin position="227"/>
        <end position="245"/>
    </location>
</feature>
<keyword evidence="4 5" id="KW-0472">Membrane</keyword>
<evidence type="ECO:0000256" key="2">
    <source>
        <dbReference type="ARBA" id="ARBA00022692"/>
    </source>
</evidence>
<protein>
    <recommendedName>
        <fullName evidence="6">O-antigen ligase-related domain-containing protein</fullName>
    </recommendedName>
</protein>
<feature type="domain" description="O-antigen ligase-related" evidence="6">
    <location>
        <begin position="188"/>
        <end position="336"/>
    </location>
</feature>
<feature type="transmembrane region" description="Helical" evidence="5">
    <location>
        <begin position="29"/>
        <end position="45"/>
    </location>
</feature>
<feature type="transmembrane region" description="Helical" evidence="5">
    <location>
        <begin position="377"/>
        <end position="395"/>
    </location>
</feature>
<evidence type="ECO:0000256" key="3">
    <source>
        <dbReference type="ARBA" id="ARBA00022989"/>
    </source>
</evidence>
<feature type="transmembrane region" description="Helical" evidence="5">
    <location>
        <begin position="184"/>
        <end position="215"/>
    </location>
</feature>
<dbReference type="PANTHER" id="PTHR37422:SF13">
    <property type="entry name" value="LIPOPOLYSACCHARIDE BIOSYNTHESIS PROTEIN PA4999-RELATED"/>
    <property type="match status" value="1"/>
</dbReference>
<evidence type="ECO:0000313" key="7">
    <source>
        <dbReference type="EMBL" id="AUP79389.1"/>
    </source>
</evidence>
<comment type="subcellular location">
    <subcellularLocation>
        <location evidence="1">Membrane</location>
        <topology evidence="1">Multi-pass membrane protein</topology>
    </subcellularLocation>
</comment>
<evidence type="ECO:0000256" key="1">
    <source>
        <dbReference type="ARBA" id="ARBA00004141"/>
    </source>
</evidence>
<dbReference type="PANTHER" id="PTHR37422">
    <property type="entry name" value="TEICHURONIC ACID BIOSYNTHESIS PROTEIN TUAE"/>
    <property type="match status" value="1"/>
</dbReference>
<feature type="transmembrane region" description="Helical" evidence="5">
    <location>
        <begin position="323"/>
        <end position="343"/>
    </location>
</feature>
<name>A0A2K9PQS1_9FLAO</name>
<feature type="transmembrane region" description="Helical" evidence="5">
    <location>
        <begin position="115"/>
        <end position="134"/>
    </location>
</feature>
<feature type="transmembrane region" description="Helical" evidence="5">
    <location>
        <begin position="155"/>
        <end position="172"/>
    </location>
</feature>
<dbReference type="GO" id="GO:0016020">
    <property type="term" value="C:membrane"/>
    <property type="evidence" value="ECO:0007669"/>
    <property type="project" value="UniProtKB-SubCell"/>
</dbReference>
<dbReference type="InterPro" id="IPR051533">
    <property type="entry name" value="WaaL-like"/>
</dbReference>
<dbReference type="InterPro" id="IPR007016">
    <property type="entry name" value="O-antigen_ligase-rel_domated"/>
</dbReference>
<gene>
    <name evidence="7" type="ORF">C1H87_11990</name>
</gene>
<evidence type="ECO:0000256" key="5">
    <source>
        <dbReference type="SAM" id="Phobius"/>
    </source>
</evidence>